<evidence type="ECO:0000256" key="1">
    <source>
        <dbReference type="SAM" id="Phobius"/>
    </source>
</evidence>
<evidence type="ECO:0000313" key="2">
    <source>
        <dbReference type="EMBL" id="MBN7814282.1"/>
    </source>
</evidence>
<feature type="transmembrane region" description="Helical" evidence="1">
    <location>
        <begin position="72"/>
        <end position="94"/>
    </location>
</feature>
<gene>
    <name evidence="2" type="ORF">J0A69_02525</name>
</gene>
<keyword evidence="1" id="KW-1133">Transmembrane helix</keyword>
<keyword evidence="3" id="KW-1185">Reference proteome</keyword>
<accession>A0ABS3CAZ1</accession>
<organism evidence="2 3">
    <name type="scientific">Algoriphagus pacificus</name>
    <dbReference type="NCBI Taxonomy" id="2811234"/>
    <lineage>
        <taxon>Bacteria</taxon>
        <taxon>Pseudomonadati</taxon>
        <taxon>Bacteroidota</taxon>
        <taxon>Cytophagia</taxon>
        <taxon>Cytophagales</taxon>
        <taxon>Cyclobacteriaceae</taxon>
        <taxon>Algoriphagus</taxon>
    </lineage>
</organism>
<reference evidence="2 3" key="1">
    <citation type="submission" date="2021-03" db="EMBL/GenBank/DDBJ databases">
        <title>novel species isolated from a fishpond in China.</title>
        <authorList>
            <person name="Lu H."/>
            <person name="Cai Z."/>
        </authorList>
    </citation>
    <scope>NUCLEOTIDE SEQUENCE [LARGE SCALE GENOMIC DNA]</scope>
    <source>
        <strain evidence="2 3">YJ13C</strain>
    </source>
</reference>
<keyword evidence="1" id="KW-0812">Transmembrane</keyword>
<dbReference type="Proteomes" id="UP000664480">
    <property type="component" value="Unassembled WGS sequence"/>
</dbReference>
<dbReference type="RefSeq" id="WP_206584938.1">
    <property type="nucleotide sequence ID" value="NZ_JAFKCU010000001.1"/>
</dbReference>
<dbReference type="PANTHER" id="PTHR37308">
    <property type="entry name" value="INTEGRAL MEMBRANE PROTEIN"/>
    <property type="match status" value="1"/>
</dbReference>
<sequence length="311" mass="34137">MNLIKKYFLNYLKGMAMGAADIVPGVSGGSIALISGIYGRLLDSINSFNGENLKLLLKFEFKQFYKAVNGTFLLSLFLGILTSIFTLSNLITYLMDEHPVPLWSFFCGLILVSAFVILKGIERWHLGVVIAIIIGTIAAYFVTELPPVSSPEAIWFTFLSGAIAICAMILPGISGSFLLLILGKYETILNAVSERDIITLGVFATGCLVGILSFSRVISWLLKKYYATTIGLLSGFMLGSMNKLWPWKIVTAYRTSSSGEQKPFLTENIFPGEYLNEVGQDPQLLSAILAFLFGIILVVGIERTAAYFNKS</sequence>
<name>A0ABS3CAZ1_9BACT</name>
<dbReference type="Pfam" id="PF04018">
    <property type="entry name" value="VCA0040-like"/>
    <property type="match status" value="1"/>
</dbReference>
<protein>
    <submittedName>
        <fullName evidence="2">DUF368 domain-containing protein</fullName>
    </submittedName>
</protein>
<keyword evidence="1" id="KW-0472">Membrane</keyword>
<feature type="transmembrane region" description="Helical" evidence="1">
    <location>
        <begin position="284"/>
        <end position="301"/>
    </location>
</feature>
<dbReference type="EMBL" id="JAFKCU010000001">
    <property type="protein sequence ID" value="MBN7814282.1"/>
    <property type="molecule type" value="Genomic_DNA"/>
</dbReference>
<feature type="transmembrane region" description="Helical" evidence="1">
    <location>
        <begin position="197"/>
        <end position="219"/>
    </location>
</feature>
<comment type="caution">
    <text evidence="2">The sequence shown here is derived from an EMBL/GenBank/DDBJ whole genome shotgun (WGS) entry which is preliminary data.</text>
</comment>
<feature type="transmembrane region" description="Helical" evidence="1">
    <location>
        <begin position="125"/>
        <end position="142"/>
    </location>
</feature>
<proteinExistence type="predicted"/>
<feature type="transmembrane region" description="Helical" evidence="1">
    <location>
        <begin position="154"/>
        <end position="185"/>
    </location>
</feature>
<feature type="transmembrane region" description="Helical" evidence="1">
    <location>
        <begin position="100"/>
        <end position="118"/>
    </location>
</feature>
<dbReference type="PANTHER" id="PTHR37308:SF1">
    <property type="entry name" value="POLYPRENYL-PHOSPHATE TRANSPORTER"/>
    <property type="match status" value="1"/>
</dbReference>
<dbReference type="InterPro" id="IPR007163">
    <property type="entry name" value="VCA0040-like"/>
</dbReference>
<evidence type="ECO:0000313" key="3">
    <source>
        <dbReference type="Proteomes" id="UP000664480"/>
    </source>
</evidence>